<accession>A0A090NP26</accession>
<dbReference type="EMBL" id="AXUT01000012">
    <property type="protein sequence ID" value="ESU82376.1"/>
    <property type="molecule type" value="Genomic_DNA"/>
</dbReference>
<gene>
    <name evidence="1" type="ORF">WRSd3_00127</name>
</gene>
<name>A0A090NP26_SHIDY</name>
<evidence type="ECO:0000313" key="1">
    <source>
        <dbReference type="EMBL" id="ESU82376.1"/>
    </source>
</evidence>
<organism evidence="1 2">
    <name type="scientific">Shigella dysenteriae WRSd3</name>
    <dbReference type="NCBI Taxonomy" id="1401327"/>
    <lineage>
        <taxon>Bacteria</taxon>
        <taxon>Pseudomonadati</taxon>
        <taxon>Pseudomonadota</taxon>
        <taxon>Gammaproteobacteria</taxon>
        <taxon>Enterobacterales</taxon>
        <taxon>Enterobacteriaceae</taxon>
        <taxon>Shigella</taxon>
    </lineage>
</organism>
<dbReference type="Proteomes" id="UP000017944">
    <property type="component" value="Unassembled WGS sequence"/>
</dbReference>
<dbReference type="PATRIC" id="fig|1401327.3.peg.120"/>
<reference evidence="1 2" key="1">
    <citation type="submission" date="2013-10" db="EMBL/GenBank/DDBJ databases">
        <title>Draft genomes and the virulence plasmids of Sd1617 vaccine constructs: WRSd3 and WRSd5.</title>
        <authorList>
            <person name="Aksomboon Vongsawan A."/>
            <person name="Venkatesan M.M."/>
            <person name="Vaisvil B."/>
            <person name="Emel G."/>
            <person name="Kepatral V."/>
            <person name="Sethabutr O."/>
            <person name="Serichantalergs O."/>
            <person name="Mason C."/>
        </authorList>
    </citation>
    <scope>NUCLEOTIDE SEQUENCE [LARGE SCALE GENOMIC DNA]</scope>
    <source>
        <strain evidence="1 2">WRSd3</strain>
    </source>
</reference>
<comment type="caution">
    <text evidence="1">The sequence shown here is derived from an EMBL/GenBank/DDBJ whole genome shotgun (WGS) entry which is preliminary data.</text>
</comment>
<sequence>MIFIKIFRQLTFLLPTKFHRWKKLRTQRYRGLQSKEKKKLSLLTTKFSDEAWGDNHKNKVVYRAQDRFHNPLFIVLMVVKKLDHKKLIDNNSHYHICI</sequence>
<dbReference type="AlphaFoldDB" id="A0A090NP26"/>
<evidence type="ECO:0000313" key="2">
    <source>
        <dbReference type="Proteomes" id="UP000017944"/>
    </source>
</evidence>
<protein>
    <submittedName>
        <fullName evidence="1">Uncharacterized protein</fullName>
    </submittedName>
</protein>
<proteinExistence type="predicted"/>